<dbReference type="STRING" id="1344003.SAMN05445060_1205"/>
<dbReference type="AlphaFoldDB" id="A0A1N7EEI0"/>
<evidence type="ECO:0000313" key="1">
    <source>
        <dbReference type="EMBL" id="SIR86315.1"/>
    </source>
</evidence>
<evidence type="ECO:0000313" key="2">
    <source>
        <dbReference type="Proteomes" id="UP000186218"/>
    </source>
</evidence>
<dbReference type="Proteomes" id="UP000186218">
    <property type="component" value="Unassembled WGS sequence"/>
</dbReference>
<keyword evidence="2" id="KW-1185">Reference proteome</keyword>
<dbReference type="Gene3D" id="3.40.830.10">
    <property type="entry name" value="LigB-like"/>
    <property type="match status" value="1"/>
</dbReference>
<proteinExistence type="predicted"/>
<protein>
    <submittedName>
        <fullName evidence="1">Uncharacterized protein</fullName>
    </submittedName>
</protein>
<dbReference type="RefSeq" id="WP_327200641.1">
    <property type="nucleotide sequence ID" value="NZ_FTNT01000003.1"/>
</dbReference>
<name>A0A1N7EEI0_9NOCA</name>
<sequence length="273" mass="27350">MVAHITIAHVFGPDASSCGRPSAEVDYRRGVLAAVVFVPSAPLLVPQLAGPSAADTAPVRTAALRAVAGLAATSRRWVIVGADADERDVARVGTFRGFGVDVVVSLAPVDGRDHPADPGMPLSLLIGGWLRGRVGADVTARPLLVAPDLPPADCAARGAALRAELDADAEPVGVLVVADGSTRLGDTAPGGGFSPECRALQDDLDAAVGTGDRDGLIGLSVGAASGAGIGGRAAFQVAAGLDTDGRFHGETYYAAAPFGVGYIVARWSVGGAS</sequence>
<dbReference type="SUPFAM" id="SSF53213">
    <property type="entry name" value="LigB-like"/>
    <property type="match status" value="1"/>
</dbReference>
<accession>A0A1N7EEI0</accession>
<organism evidence="1 2">
    <name type="scientific">Williamsia sterculiae</name>
    <dbReference type="NCBI Taxonomy" id="1344003"/>
    <lineage>
        <taxon>Bacteria</taxon>
        <taxon>Bacillati</taxon>
        <taxon>Actinomycetota</taxon>
        <taxon>Actinomycetes</taxon>
        <taxon>Mycobacteriales</taxon>
        <taxon>Nocardiaceae</taxon>
        <taxon>Williamsia</taxon>
    </lineage>
</organism>
<reference evidence="1 2" key="1">
    <citation type="submission" date="2017-01" db="EMBL/GenBank/DDBJ databases">
        <authorList>
            <person name="Mah S.A."/>
            <person name="Swanson W.J."/>
            <person name="Moy G.W."/>
            <person name="Vacquier V.D."/>
        </authorList>
    </citation>
    <scope>NUCLEOTIDE SEQUENCE [LARGE SCALE GENOMIC DNA]</scope>
    <source>
        <strain evidence="1 2">CPCC 203464</strain>
    </source>
</reference>
<dbReference type="EMBL" id="FTNT01000003">
    <property type="protein sequence ID" value="SIR86315.1"/>
    <property type="molecule type" value="Genomic_DNA"/>
</dbReference>
<gene>
    <name evidence="1" type="ORF">SAMN05445060_1205</name>
</gene>